<reference evidence="1 2" key="1">
    <citation type="submission" date="2019-03" db="EMBL/GenBank/DDBJ databases">
        <title>Draft genome sequences of novel Actinobacteria.</title>
        <authorList>
            <person name="Sahin N."/>
            <person name="Ay H."/>
            <person name="Saygin H."/>
        </authorList>
    </citation>
    <scope>NUCLEOTIDE SEQUENCE [LARGE SCALE GENOMIC DNA]</scope>
    <source>
        <strain evidence="1 2">KC712</strain>
    </source>
</reference>
<evidence type="ECO:0000313" key="1">
    <source>
        <dbReference type="EMBL" id="TDD13523.1"/>
    </source>
</evidence>
<evidence type="ECO:0008006" key="3">
    <source>
        <dbReference type="Google" id="ProtNLM"/>
    </source>
</evidence>
<evidence type="ECO:0000313" key="2">
    <source>
        <dbReference type="Proteomes" id="UP000294543"/>
    </source>
</evidence>
<dbReference type="AlphaFoldDB" id="A0A4R4WBB6"/>
<gene>
    <name evidence="1" type="ORF">E1294_40675</name>
</gene>
<keyword evidence="2" id="KW-1185">Reference proteome</keyword>
<dbReference type="OrthoDB" id="7626403at2"/>
<dbReference type="EMBL" id="SMKP01000172">
    <property type="protein sequence ID" value="TDD13523.1"/>
    <property type="molecule type" value="Genomic_DNA"/>
</dbReference>
<proteinExistence type="predicted"/>
<accession>A0A4R4WBB6</accession>
<protein>
    <recommendedName>
        <fullName evidence="3">Gamma-glutamylcyclotransferase</fullName>
    </recommendedName>
</protein>
<name>A0A4R4WBB6_9ACTN</name>
<organism evidence="1 2">
    <name type="scientific">Nonomuraea diastatica</name>
    <dbReference type="NCBI Taxonomy" id="1848329"/>
    <lineage>
        <taxon>Bacteria</taxon>
        <taxon>Bacillati</taxon>
        <taxon>Actinomycetota</taxon>
        <taxon>Actinomycetes</taxon>
        <taxon>Streptosporangiales</taxon>
        <taxon>Streptosporangiaceae</taxon>
        <taxon>Nonomuraea</taxon>
    </lineage>
</organism>
<comment type="caution">
    <text evidence="1">The sequence shown here is derived from an EMBL/GenBank/DDBJ whole genome shotgun (WGS) entry which is preliminary data.</text>
</comment>
<sequence>MFELFDDDPISRPLTYPGRIPAASGVLVDDAYVPLQPADSSPGEWRAAGEPLSTLLAHRGCRPLSARHHVVAVGSNAAPSQVRRKFLDHGVCPVVPMTLADVPGVAPGVSAHVSRAGYVPAAPIDTPGETSRLFVLWLDERQLAALDLTEPNYTRTTLARPITLESGLRLPPAFVYTGKHGCLMDAGRRPRRLTPQRALIQSLLEETPGLSRLCGDTPDDFVATVRDETVRAAASRLLRAWPNTGVIGPSGRVGARD</sequence>
<dbReference type="Proteomes" id="UP000294543">
    <property type="component" value="Unassembled WGS sequence"/>
</dbReference>
<dbReference type="RefSeq" id="WP_132516293.1">
    <property type="nucleotide sequence ID" value="NZ_SMKP01000172.1"/>
</dbReference>